<keyword evidence="2" id="KW-0805">Transcription regulation</keyword>
<reference evidence="7" key="1">
    <citation type="submission" date="2016-01" db="EMBL/GenBank/DDBJ databases">
        <authorList>
            <person name="Peeters C."/>
        </authorList>
    </citation>
    <scope>NUCLEOTIDE SEQUENCE [LARGE SCALE GENOMIC DNA]</scope>
    <source>
        <strain evidence="7">LMG 22937</strain>
    </source>
</reference>
<evidence type="ECO:0000256" key="1">
    <source>
        <dbReference type="ARBA" id="ARBA00009437"/>
    </source>
</evidence>
<dbReference type="RefSeq" id="WP_087655502.1">
    <property type="nucleotide sequence ID" value="NZ_FCOL02000005.1"/>
</dbReference>
<evidence type="ECO:0000256" key="2">
    <source>
        <dbReference type="ARBA" id="ARBA00023015"/>
    </source>
</evidence>
<feature type="region of interest" description="Disordered" evidence="5">
    <location>
        <begin position="302"/>
        <end position="333"/>
    </location>
</feature>
<dbReference type="SUPFAM" id="SSF46785">
    <property type="entry name" value="Winged helix' DNA-binding domain"/>
    <property type="match status" value="1"/>
</dbReference>
<name>A0A158GYD7_9BURK</name>
<evidence type="ECO:0000256" key="4">
    <source>
        <dbReference type="ARBA" id="ARBA00023163"/>
    </source>
</evidence>
<dbReference type="InterPro" id="IPR000847">
    <property type="entry name" value="LysR_HTH_N"/>
</dbReference>
<evidence type="ECO:0000313" key="8">
    <source>
        <dbReference type="Proteomes" id="UP000054925"/>
    </source>
</evidence>
<dbReference type="Gene3D" id="3.40.190.10">
    <property type="entry name" value="Periplasmic binding protein-like II"/>
    <property type="match status" value="2"/>
</dbReference>
<proteinExistence type="inferred from homology"/>
<comment type="similarity">
    <text evidence="1">Belongs to the LysR transcriptional regulatory family.</text>
</comment>
<dbReference type="Gene3D" id="1.10.10.10">
    <property type="entry name" value="Winged helix-like DNA-binding domain superfamily/Winged helix DNA-binding domain"/>
    <property type="match status" value="1"/>
</dbReference>
<dbReference type="FunFam" id="1.10.10.10:FF:000001">
    <property type="entry name" value="LysR family transcriptional regulator"/>
    <property type="match status" value="1"/>
</dbReference>
<sequence length="333" mass="36423">MIVELNHLRCFVAVAEELHFGRAAARLFMTQPPLSRQIQILEQALDLILFDRNSRSVRLTPAGRAYYHDAVRVLRLATQAADSARRVARGDEGQVTLGFTAVSGYYLMPQLLSAARRNLPGVKVVLKEMVSVQQVKALETREIDLGIMRAQFATKGLAFCPVAREPLMLAMLATDPLSKRRRIAAKDLDGAPFVMYSPEGGRYFHDRIAGLFAAAGVQADYVQFIDQTHTIVALVRAGIGVAIVPASARELCFSDVVFRPLWASNAYANIDLAWSEELDDPAVENFRRFAVDHFAAVATRDSTSATAPEHHAAQSPSASASDAAATSSPSKRR</sequence>
<dbReference type="GO" id="GO:0003677">
    <property type="term" value="F:DNA binding"/>
    <property type="evidence" value="ECO:0007669"/>
    <property type="project" value="UniProtKB-KW"/>
</dbReference>
<dbReference type="AlphaFoldDB" id="A0A158GYD7"/>
<evidence type="ECO:0000256" key="3">
    <source>
        <dbReference type="ARBA" id="ARBA00023125"/>
    </source>
</evidence>
<organism evidence="7 8">
    <name type="scientific">Caballeronia terrestris</name>
    <dbReference type="NCBI Taxonomy" id="1226301"/>
    <lineage>
        <taxon>Bacteria</taxon>
        <taxon>Pseudomonadati</taxon>
        <taxon>Pseudomonadota</taxon>
        <taxon>Betaproteobacteria</taxon>
        <taxon>Burkholderiales</taxon>
        <taxon>Burkholderiaceae</taxon>
        <taxon>Caballeronia</taxon>
    </lineage>
</organism>
<dbReference type="PROSITE" id="PS50931">
    <property type="entry name" value="HTH_LYSR"/>
    <property type="match status" value="1"/>
</dbReference>
<dbReference type="InterPro" id="IPR005119">
    <property type="entry name" value="LysR_subst-bd"/>
</dbReference>
<dbReference type="GO" id="GO:0032993">
    <property type="term" value="C:protein-DNA complex"/>
    <property type="evidence" value="ECO:0007669"/>
    <property type="project" value="TreeGrafter"/>
</dbReference>
<keyword evidence="4" id="KW-0804">Transcription</keyword>
<feature type="domain" description="HTH lysR-type" evidence="6">
    <location>
        <begin position="3"/>
        <end position="60"/>
    </location>
</feature>
<dbReference type="PANTHER" id="PTHR30346">
    <property type="entry name" value="TRANSCRIPTIONAL DUAL REGULATOR HCAR-RELATED"/>
    <property type="match status" value="1"/>
</dbReference>
<dbReference type="GO" id="GO:0003700">
    <property type="term" value="F:DNA-binding transcription factor activity"/>
    <property type="evidence" value="ECO:0007669"/>
    <property type="project" value="InterPro"/>
</dbReference>
<gene>
    <name evidence="7" type="ORF">AWB67_01402</name>
</gene>
<dbReference type="PRINTS" id="PR00039">
    <property type="entry name" value="HTHLYSR"/>
</dbReference>
<keyword evidence="8" id="KW-1185">Reference proteome</keyword>
<dbReference type="Proteomes" id="UP000054925">
    <property type="component" value="Unassembled WGS sequence"/>
</dbReference>
<dbReference type="EMBL" id="FCOL02000005">
    <property type="protein sequence ID" value="SAL36490.1"/>
    <property type="molecule type" value="Genomic_DNA"/>
</dbReference>
<protein>
    <submittedName>
        <fullName evidence="7">LysR family transcriptional regulator</fullName>
    </submittedName>
</protein>
<dbReference type="InterPro" id="IPR036388">
    <property type="entry name" value="WH-like_DNA-bd_sf"/>
</dbReference>
<dbReference type="PANTHER" id="PTHR30346:SF0">
    <property type="entry name" value="HCA OPERON TRANSCRIPTIONAL ACTIVATOR HCAR"/>
    <property type="match status" value="1"/>
</dbReference>
<dbReference type="OrthoDB" id="9157176at2"/>
<dbReference type="Pfam" id="PF00126">
    <property type="entry name" value="HTH_1"/>
    <property type="match status" value="1"/>
</dbReference>
<evidence type="ECO:0000256" key="5">
    <source>
        <dbReference type="SAM" id="MobiDB-lite"/>
    </source>
</evidence>
<dbReference type="InterPro" id="IPR036390">
    <property type="entry name" value="WH_DNA-bd_sf"/>
</dbReference>
<evidence type="ECO:0000313" key="7">
    <source>
        <dbReference type="EMBL" id="SAL36490.1"/>
    </source>
</evidence>
<keyword evidence="3" id="KW-0238">DNA-binding</keyword>
<comment type="caution">
    <text evidence="7">The sequence shown here is derived from an EMBL/GenBank/DDBJ whole genome shotgun (WGS) entry which is preliminary data.</text>
</comment>
<dbReference type="SUPFAM" id="SSF53850">
    <property type="entry name" value="Periplasmic binding protein-like II"/>
    <property type="match status" value="1"/>
</dbReference>
<feature type="compositionally biased region" description="Low complexity" evidence="5">
    <location>
        <begin position="313"/>
        <end position="333"/>
    </location>
</feature>
<accession>A0A158GYD7</accession>
<evidence type="ECO:0000259" key="6">
    <source>
        <dbReference type="PROSITE" id="PS50931"/>
    </source>
</evidence>
<dbReference type="Pfam" id="PF03466">
    <property type="entry name" value="LysR_substrate"/>
    <property type="match status" value="1"/>
</dbReference>